<gene>
    <name evidence="2" type="ORF">D3872_02675</name>
</gene>
<comment type="caution">
    <text evidence="2">The sequence shown here is derived from an EMBL/GenBank/DDBJ whole genome shotgun (WGS) entry which is preliminary data.</text>
</comment>
<dbReference type="AlphaFoldDB" id="A0A418Y7G7"/>
<keyword evidence="3" id="KW-1185">Reference proteome</keyword>
<evidence type="ECO:0000313" key="2">
    <source>
        <dbReference type="EMBL" id="RJG25824.1"/>
    </source>
</evidence>
<keyword evidence="1" id="KW-1133">Transmembrane helix</keyword>
<reference evidence="2 3" key="1">
    <citation type="submission" date="2018-09" db="EMBL/GenBank/DDBJ databases">
        <authorList>
            <person name="Zhu H."/>
        </authorList>
    </citation>
    <scope>NUCLEOTIDE SEQUENCE [LARGE SCALE GENOMIC DNA]</scope>
    <source>
        <strain evidence="2 3">K1S02-61</strain>
    </source>
</reference>
<evidence type="ECO:0000256" key="1">
    <source>
        <dbReference type="SAM" id="Phobius"/>
    </source>
</evidence>
<dbReference type="RefSeq" id="WP_119809355.1">
    <property type="nucleotide sequence ID" value="NZ_QYUP01000021.1"/>
</dbReference>
<feature type="transmembrane region" description="Helical" evidence="1">
    <location>
        <begin position="20"/>
        <end position="41"/>
    </location>
</feature>
<proteinExistence type="predicted"/>
<accession>A0A418Y7G7</accession>
<sequence>MTRKHPIPFPAMRRSRGVGLVTAIFLLVVITALCVAMVTIYTSQQVSSTLDVQGARAYQAARAGIEWGLFKRLRQGAPCGNTTTFAMDAGSSLNGFTVTVTCTEVGGPKNADGDETLLDRWLIRSVACNEPVNGVCLDGEGVNTPAYVQRVLEVQV</sequence>
<evidence type="ECO:0000313" key="3">
    <source>
        <dbReference type="Proteomes" id="UP000284006"/>
    </source>
</evidence>
<name>A0A418Y7G7_9BURK</name>
<organism evidence="2 3">
    <name type="scientific">Massilia cavernae</name>
    <dbReference type="NCBI Taxonomy" id="2320864"/>
    <lineage>
        <taxon>Bacteria</taxon>
        <taxon>Pseudomonadati</taxon>
        <taxon>Pseudomonadota</taxon>
        <taxon>Betaproteobacteria</taxon>
        <taxon>Burkholderiales</taxon>
        <taxon>Oxalobacteraceae</taxon>
        <taxon>Telluria group</taxon>
        <taxon>Massilia</taxon>
    </lineage>
</organism>
<dbReference type="Proteomes" id="UP000284006">
    <property type="component" value="Unassembled WGS sequence"/>
</dbReference>
<dbReference type="OrthoDB" id="8536494at2"/>
<dbReference type="EMBL" id="QYUP01000021">
    <property type="protein sequence ID" value="RJG25824.1"/>
    <property type="molecule type" value="Genomic_DNA"/>
</dbReference>
<protein>
    <submittedName>
        <fullName evidence="2">Agglutinin biogenesis protein MshP</fullName>
    </submittedName>
</protein>
<keyword evidence="1" id="KW-0472">Membrane</keyword>
<keyword evidence="1" id="KW-0812">Transmembrane</keyword>